<feature type="region of interest" description="Disordered" evidence="1">
    <location>
        <begin position="1"/>
        <end position="21"/>
    </location>
</feature>
<name>A0A0T6AYF8_9SCAR</name>
<feature type="compositionally biased region" description="Low complexity" evidence="1">
    <location>
        <begin position="1"/>
        <end position="16"/>
    </location>
</feature>
<dbReference type="PANTHER" id="PTHR46370:SF1">
    <property type="entry name" value="GPALPP MOTIFS-CONTAINING PROTEIN 1"/>
    <property type="match status" value="1"/>
</dbReference>
<feature type="compositionally biased region" description="Basic and acidic residues" evidence="1">
    <location>
        <begin position="259"/>
        <end position="287"/>
    </location>
</feature>
<dbReference type="Proteomes" id="UP000051574">
    <property type="component" value="Unassembled WGS sequence"/>
</dbReference>
<dbReference type="AlphaFoldDB" id="A0A0T6AYF8"/>
<dbReference type="InterPro" id="IPR022226">
    <property type="entry name" value="DUF3752"/>
</dbReference>
<evidence type="ECO:0000313" key="3">
    <source>
        <dbReference type="EMBL" id="KRT80150.1"/>
    </source>
</evidence>
<evidence type="ECO:0000259" key="2">
    <source>
        <dbReference type="Pfam" id="PF12572"/>
    </source>
</evidence>
<reference evidence="3 4" key="1">
    <citation type="submission" date="2015-09" db="EMBL/GenBank/DDBJ databases">
        <title>Draft genome of the scarab beetle Oryctes borbonicus.</title>
        <authorList>
            <person name="Meyer J.M."/>
            <person name="Markov G.V."/>
            <person name="Baskaran P."/>
            <person name="Herrmann M."/>
            <person name="Sommer R.J."/>
            <person name="Roedelsperger C."/>
        </authorList>
    </citation>
    <scope>NUCLEOTIDE SEQUENCE [LARGE SCALE GENOMIC DNA]</scope>
    <source>
        <strain evidence="3">OB123</strain>
        <tissue evidence="3">Whole animal</tissue>
    </source>
</reference>
<feature type="domain" description="DUF3752" evidence="2">
    <location>
        <begin position="227"/>
        <end position="338"/>
    </location>
</feature>
<dbReference type="EMBL" id="LJIG01022518">
    <property type="protein sequence ID" value="KRT80150.1"/>
    <property type="molecule type" value="Genomic_DNA"/>
</dbReference>
<feature type="region of interest" description="Disordered" evidence="1">
    <location>
        <begin position="39"/>
        <end position="62"/>
    </location>
</feature>
<comment type="caution">
    <text evidence="3">The sequence shown here is derived from an EMBL/GenBank/DDBJ whole genome shotgun (WGS) entry which is preliminary data.</text>
</comment>
<keyword evidence="4" id="KW-1185">Reference proteome</keyword>
<feature type="non-terminal residue" evidence="3">
    <location>
        <position position="338"/>
    </location>
</feature>
<organism evidence="3 4">
    <name type="scientific">Oryctes borbonicus</name>
    <dbReference type="NCBI Taxonomy" id="1629725"/>
    <lineage>
        <taxon>Eukaryota</taxon>
        <taxon>Metazoa</taxon>
        <taxon>Ecdysozoa</taxon>
        <taxon>Arthropoda</taxon>
        <taxon>Hexapoda</taxon>
        <taxon>Insecta</taxon>
        <taxon>Pterygota</taxon>
        <taxon>Neoptera</taxon>
        <taxon>Endopterygota</taxon>
        <taxon>Coleoptera</taxon>
        <taxon>Polyphaga</taxon>
        <taxon>Scarabaeiformia</taxon>
        <taxon>Scarabaeidae</taxon>
        <taxon>Dynastinae</taxon>
        <taxon>Oryctes</taxon>
    </lineage>
</organism>
<dbReference type="InterPro" id="IPR046331">
    <property type="entry name" value="GPAM1-like"/>
</dbReference>
<dbReference type="Pfam" id="PF12572">
    <property type="entry name" value="DUF3752"/>
    <property type="match status" value="1"/>
</dbReference>
<evidence type="ECO:0000313" key="4">
    <source>
        <dbReference type="Proteomes" id="UP000051574"/>
    </source>
</evidence>
<proteinExistence type="predicted"/>
<dbReference type="PANTHER" id="PTHR46370">
    <property type="entry name" value="GPALPP MOTIFS-CONTAINING PROTEIN 1"/>
    <property type="match status" value="1"/>
</dbReference>
<evidence type="ECO:0000256" key="1">
    <source>
        <dbReference type="SAM" id="MobiDB-lite"/>
    </source>
</evidence>
<feature type="region of interest" description="Disordered" evidence="1">
    <location>
        <begin position="226"/>
        <end position="322"/>
    </location>
</feature>
<sequence length="338" mass="38570">MYRSTSKTATNSSTNNHCEQNKYNCSNSTKLHSYINKEFRSKSSTQKSREHSITHNTRNSEIHIESNALTLGNENNQTSQSSTSSCYGSTPVETPKCYVYGPALPPPNNHEQNLKTKVYGPTLPSHMTNVASEASLQKKPTTNNDQDETQNLIDVFPSDETNTQVLEDECFGPLPLNIISQSEAHIALEERALQIKLDQLQKGKQDHVSREEWMLELPEIHSKHLALGPRQFRTNPGPDLSDRSSWTNIPSDKVNQKPATHEKLPDLKDKARKRAQEQYDKEQEVVVKKHKKHKKEKSLLEIHQSNLKKQKKGESSVRRPFSREIDLKVNHFDNAQKE</sequence>
<dbReference type="OrthoDB" id="341477at2759"/>
<gene>
    <name evidence="3" type="ORF">AMK59_7671</name>
</gene>
<feature type="compositionally biased region" description="Basic and acidic residues" evidence="1">
    <location>
        <begin position="312"/>
        <end position="322"/>
    </location>
</feature>
<protein>
    <recommendedName>
        <fullName evidence="2">DUF3752 domain-containing protein</fullName>
    </recommendedName>
</protein>
<accession>A0A0T6AYF8</accession>